<dbReference type="GO" id="GO:0022857">
    <property type="term" value="F:transmembrane transporter activity"/>
    <property type="evidence" value="ECO:0007669"/>
    <property type="project" value="InterPro"/>
</dbReference>
<name>A0A1M7SSB4_FERGO</name>
<dbReference type="PANTHER" id="PTHR32196:SF15">
    <property type="entry name" value="SUGAR ABC TRANSPORTER PERMEASE PROTEIN"/>
    <property type="match status" value="1"/>
</dbReference>
<dbReference type="AlphaFoldDB" id="A0A1M7SSB4"/>
<feature type="transmembrane region" description="Helical" evidence="6">
    <location>
        <begin position="128"/>
        <end position="153"/>
    </location>
</feature>
<keyword evidence="5 6" id="KW-0472">Membrane</keyword>
<evidence type="ECO:0000313" key="7">
    <source>
        <dbReference type="EMBL" id="SHN61395.1"/>
    </source>
</evidence>
<evidence type="ECO:0000256" key="1">
    <source>
        <dbReference type="ARBA" id="ARBA00004651"/>
    </source>
</evidence>
<accession>A0A1M7SSB4</accession>
<feature type="transmembrane region" description="Helical" evidence="6">
    <location>
        <begin position="53"/>
        <end position="77"/>
    </location>
</feature>
<dbReference type="EMBL" id="FRDJ01000005">
    <property type="protein sequence ID" value="SHN61395.1"/>
    <property type="molecule type" value="Genomic_DNA"/>
</dbReference>
<feature type="transmembrane region" description="Helical" evidence="6">
    <location>
        <begin position="243"/>
        <end position="261"/>
    </location>
</feature>
<gene>
    <name evidence="7" type="ORF">SAMN02745226_01204</name>
</gene>
<feature type="transmembrane region" description="Helical" evidence="6">
    <location>
        <begin position="193"/>
        <end position="214"/>
    </location>
</feature>
<evidence type="ECO:0000256" key="5">
    <source>
        <dbReference type="ARBA" id="ARBA00023136"/>
    </source>
</evidence>
<dbReference type="RefSeq" id="WP_072759398.1">
    <property type="nucleotide sequence ID" value="NZ_FRDJ01000005.1"/>
</dbReference>
<dbReference type="OrthoDB" id="5503441at2"/>
<dbReference type="Pfam" id="PF02653">
    <property type="entry name" value="BPD_transp_2"/>
    <property type="match status" value="1"/>
</dbReference>
<evidence type="ECO:0000256" key="6">
    <source>
        <dbReference type="SAM" id="Phobius"/>
    </source>
</evidence>
<feature type="transmembrane region" description="Helical" evidence="6">
    <location>
        <begin position="97"/>
        <end position="116"/>
    </location>
</feature>
<comment type="subcellular location">
    <subcellularLocation>
        <location evidence="1">Cell membrane</location>
        <topology evidence="1">Multi-pass membrane protein</topology>
    </subcellularLocation>
</comment>
<dbReference type="STRING" id="1121883.SAMN02745226_01204"/>
<evidence type="ECO:0000313" key="8">
    <source>
        <dbReference type="Proteomes" id="UP000184207"/>
    </source>
</evidence>
<evidence type="ECO:0000256" key="3">
    <source>
        <dbReference type="ARBA" id="ARBA00022692"/>
    </source>
</evidence>
<dbReference type="PANTHER" id="PTHR32196">
    <property type="entry name" value="ABC TRANSPORTER PERMEASE PROTEIN YPHD-RELATED-RELATED"/>
    <property type="match status" value="1"/>
</dbReference>
<keyword evidence="4 6" id="KW-1133">Transmembrane helix</keyword>
<evidence type="ECO:0000256" key="2">
    <source>
        <dbReference type="ARBA" id="ARBA00022475"/>
    </source>
</evidence>
<keyword evidence="2" id="KW-1003">Cell membrane</keyword>
<keyword evidence="3 6" id="KW-0812">Transmembrane</keyword>
<feature type="transmembrane region" description="Helical" evidence="6">
    <location>
        <begin position="330"/>
        <end position="349"/>
    </location>
</feature>
<keyword evidence="8" id="KW-1185">Reference proteome</keyword>
<sequence length="356" mass="38649">MEKNAGKVVKSILISNIVPIVFFLLTLGAVLVAKIPPLFLLSEIARRLSRNTFLVLALIIPVVAGLGLNFAIVLGAMAAQAAMFFVVDWNITGLKGVLLSMLIAGVLSVFLGWLVGKTLNRAKGREMITSMILGFFANGVYQLIFLFFIGSLIPFSKTDILLPQGVGLRNTVDLYGVLDGALNNIWVVNIKFINFYMVPLLIVVGLCLFITFLLKTKLGQDFKAVGQDMHIARTSGIDVDKTRIIAVIISTVLAAIGQVIYLQDIGTINTYNSHEQIGLFSIAALLVGGASVRKASIWNAIIGVILFHALFVVAPSAGNKLFGQPQIGEFFREFVAYAVIAFALAMHGWRARKAKH</sequence>
<feature type="transmembrane region" description="Helical" evidence="6">
    <location>
        <begin position="297"/>
        <end position="318"/>
    </location>
</feature>
<protein>
    <submittedName>
        <fullName evidence="7">Monosaccharide ABC transporter membrane protein, CUT2 family</fullName>
    </submittedName>
</protein>
<feature type="transmembrane region" description="Helical" evidence="6">
    <location>
        <begin position="273"/>
        <end position="290"/>
    </location>
</feature>
<evidence type="ECO:0000256" key="4">
    <source>
        <dbReference type="ARBA" id="ARBA00022989"/>
    </source>
</evidence>
<dbReference type="GO" id="GO:0005886">
    <property type="term" value="C:plasma membrane"/>
    <property type="evidence" value="ECO:0007669"/>
    <property type="project" value="UniProtKB-SubCell"/>
</dbReference>
<dbReference type="InterPro" id="IPR001851">
    <property type="entry name" value="ABC_transp_permease"/>
</dbReference>
<proteinExistence type="predicted"/>
<dbReference type="Proteomes" id="UP000184207">
    <property type="component" value="Unassembled WGS sequence"/>
</dbReference>
<reference evidence="8" key="1">
    <citation type="submission" date="2016-12" db="EMBL/GenBank/DDBJ databases">
        <authorList>
            <person name="Varghese N."/>
            <person name="Submissions S."/>
        </authorList>
    </citation>
    <scope>NUCLEOTIDE SEQUENCE [LARGE SCALE GENOMIC DNA]</scope>
    <source>
        <strain evidence="8">DSM 13020</strain>
    </source>
</reference>
<feature type="transmembrane region" description="Helical" evidence="6">
    <location>
        <begin position="12"/>
        <end position="33"/>
    </location>
</feature>
<organism evidence="7 8">
    <name type="scientific">Fervidobacterium gondwanense DSM 13020</name>
    <dbReference type="NCBI Taxonomy" id="1121883"/>
    <lineage>
        <taxon>Bacteria</taxon>
        <taxon>Thermotogati</taxon>
        <taxon>Thermotogota</taxon>
        <taxon>Thermotogae</taxon>
        <taxon>Thermotogales</taxon>
        <taxon>Fervidobacteriaceae</taxon>
        <taxon>Fervidobacterium</taxon>
    </lineage>
</organism>